<dbReference type="EMBL" id="DS114242">
    <property type="protein sequence ID" value="EAX89019.1"/>
    <property type="molecule type" value="Genomic_DNA"/>
</dbReference>
<gene>
    <name evidence="1" type="ORF">TVAG_357570</name>
</gene>
<name>A2G1D9_TRIV3</name>
<protein>
    <submittedName>
        <fullName evidence="1">Uncharacterized protein</fullName>
    </submittedName>
</protein>
<reference evidence="1" key="1">
    <citation type="submission" date="2006-10" db="EMBL/GenBank/DDBJ databases">
        <authorList>
            <person name="Amadeo P."/>
            <person name="Zhao Q."/>
            <person name="Wortman J."/>
            <person name="Fraser-Liggett C."/>
            <person name="Carlton J."/>
        </authorList>
    </citation>
    <scope>NUCLEOTIDE SEQUENCE</scope>
    <source>
        <strain evidence="1">G3</strain>
    </source>
</reference>
<dbReference type="VEuPathDB" id="TrichDB:TVAGG3_0234820"/>
<sequence length="238" mass="26561">MVVLFTCQSIRILLLDTPIFNQCTAFDARNGSGGAIFTSCSKFQIYQCKCVQCYADWVGQAIFASTNGDITFNESTVSYCAPNRFFGAFYSVNLFSNFIVSKNVNSTDNRLMEYGASFHFQNSLTVISSYFNVGFNLGRSIFCITTTENQINAFNYINFFSNDAKTPGVIMFSGPSAFEDCVFVNNTGTLISVNWEYSGLITLTRCSFDIPPTQSEFIETISCNIDPNPTLNPNKRNH</sequence>
<dbReference type="AlphaFoldDB" id="A2G1D9"/>
<dbReference type="InParanoid" id="A2G1D9"/>
<dbReference type="VEuPathDB" id="TrichDB:TVAG_357570"/>
<proteinExistence type="predicted"/>
<reference evidence="1" key="2">
    <citation type="journal article" date="2007" name="Science">
        <title>Draft genome sequence of the sexually transmitted pathogen Trichomonas vaginalis.</title>
        <authorList>
            <person name="Carlton J.M."/>
            <person name="Hirt R.P."/>
            <person name="Silva J.C."/>
            <person name="Delcher A.L."/>
            <person name="Schatz M."/>
            <person name="Zhao Q."/>
            <person name="Wortman J.R."/>
            <person name="Bidwell S.L."/>
            <person name="Alsmark U.C.M."/>
            <person name="Besteiro S."/>
            <person name="Sicheritz-Ponten T."/>
            <person name="Noel C.J."/>
            <person name="Dacks J.B."/>
            <person name="Foster P.G."/>
            <person name="Simillion C."/>
            <person name="Van de Peer Y."/>
            <person name="Miranda-Saavedra D."/>
            <person name="Barton G.J."/>
            <person name="Westrop G.D."/>
            <person name="Mueller S."/>
            <person name="Dessi D."/>
            <person name="Fiori P.L."/>
            <person name="Ren Q."/>
            <person name="Paulsen I."/>
            <person name="Zhang H."/>
            <person name="Bastida-Corcuera F.D."/>
            <person name="Simoes-Barbosa A."/>
            <person name="Brown M.T."/>
            <person name="Hayes R.D."/>
            <person name="Mukherjee M."/>
            <person name="Okumura C.Y."/>
            <person name="Schneider R."/>
            <person name="Smith A.J."/>
            <person name="Vanacova S."/>
            <person name="Villalvazo M."/>
            <person name="Haas B.J."/>
            <person name="Pertea M."/>
            <person name="Feldblyum T.V."/>
            <person name="Utterback T.R."/>
            <person name="Shu C.L."/>
            <person name="Osoegawa K."/>
            <person name="de Jong P.J."/>
            <person name="Hrdy I."/>
            <person name="Horvathova L."/>
            <person name="Zubacova Z."/>
            <person name="Dolezal P."/>
            <person name="Malik S.B."/>
            <person name="Logsdon J.M. Jr."/>
            <person name="Henze K."/>
            <person name="Gupta A."/>
            <person name="Wang C.C."/>
            <person name="Dunne R.L."/>
            <person name="Upcroft J.A."/>
            <person name="Upcroft P."/>
            <person name="White O."/>
            <person name="Salzberg S.L."/>
            <person name="Tang P."/>
            <person name="Chiu C.-H."/>
            <person name="Lee Y.-S."/>
            <person name="Embley T.M."/>
            <person name="Coombs G.H."/>
            <person name="Mottram J.C."/>
            <person name="Tachezy J."/>
            <person name="Fraser-Liggett C.M."/>
            <person name="Johnson P.J."/>
        </authorList>
    </citation>
    <scope>NUCLEOTIDE SEQUENCE [LARGE SCALE GENOMIC DNA]</scope>
    <source>
        <strain evidence="1">G3</strain>
    </source>
</reference>
<dbReference type="KEGG" id="tva:4746696"/>
<evidence type="ECO:0000313" key="2">
    <source>
        <dbReference type="Proteomes" id="UP000001542"/>
    </source>
</evidence>
<evidence type="ECO:0000313" key="1">
    <source>
        <dbReference type="EMBL" id="EAX89019.1"/>
    </source>
</evidence>
<organism evidence="1 2">
    <name type="scientific">Trichomonas vaginalis (strain ATCC PRA-98 / G3)</name>
    <dbReference type="NCBI Taxonomy" id="412133"/>
    <lineage>
        <taxon>Eukaryota</taxon>
        <taxon>Metamonada</taxon>
        <taxon>Parabasalia</taxon>
        <taxon>Trichomonadida</taxon>
        <taxon>Trichomonadidae</taxon>
        <taxon>Trichomonas</taxon>
    </lineage>
</organism>
<keyword evidence="2" id="KW-1185">Reference proteome</keyword>
<dbReference type="Proteomes" id="UP000001542">
    <property type="component" value="Unassembled WGS sequence"/>
</dbReference>
<accession>A2G1D9</accession>